<dbReference type="InterPro" id="IPR001867">
    <property type="entry name" value="OmpR/PhoB-type_DNA-bd"/>
</dbReference>
<proteinExistence type="predicted"/>
<dbReference type="Pfam" id="PF00486">
    <property type="entry name" value="Trans_reg_C"/>
    <property type="match status" value="1"/>
</dbReference>
<accession>A0ABT2Y597</accession>
<dbReference type="InterPro" id="IPR011006">
    <property type="entry name" value="CheY-like_superfamily"/>
</dbReference>
<dbReference type="Gene3D" id="3.40.50.2300">
    <property type="match status" value="1"/>
</dbReference>
<reference evidence="6" key="1">
    <citation type="submission" date="2022-09" db="EMBL/GenBank/DDBJ databases">
        <title>Novel Mycoplasma species identified in domestic and wild animals.</title>
        <authorList>
            <person name="Volokhov D.V."/>
            <person name="Furtak V.A."/>
            <person name="Zagorodnyaya T.A."/>
        </authorList>
    </citation>
    <scope>NUCLEOTIDE SEQUENCE</scope>
    <source>
        <strain evidence="6">Oakley</strain>
    </source>
</reference>
<dbReference type="SUPFAM" id="SSF52172">
    <property type="entry name" value="CheY-like"/>
    <property type="match status" value="1"/>
</dbReference>
<dbReference type="PROSITE" id="PS50110">
    <property type="entry name" value="RESPONSE_REGULATORY"/>
    <property type="match status" value="1"/>
</dbReference>
<keyword evidence="1 3" id="KW-0238">DNA-binding</keyword>
<evidence type="ECO:0000313" key="6">
    <source>
        <dbReference type="EMBL" id="MCV2231901.1"/>
    </source>
</evidence>
<evidence type="ECO:0000259" key="5">
    <source>
        <dbReference type="PROSITE" id="PS51755"/>
    </source>
</evidence>
<feature type="DNA-binding region" description="OmpR/PhoB-type" evidence="3">
    <location>
        <begin position="125"/>
        <end position="222"/>
    </location>
</feature>
<comment type="caution">
    <text evidence="6">The sequence shown here is derived from an EMBL/GenBank/DDBJ whole genome shotgun (WGS) entry which is preliminary data.</text>
</comment>
<evidence type="ECO:0000256" key="2">
    <source>
        <dbReference type="PROSITE-ProRule" id="PRU00169"/>
    </source>
</evidence>
<evidence type="ECO:0000259" key="4">
    <source>
        <dbReference type="PROSITE" id="PS50110"/>
    </source>
</evidence>
<dbReference type="CDD" id="cd00383">
    <property type="entry name" value="trans_reg_C"/>
    <property type="match status" value="1"/>
</dbReference>
<dbReference type="RefSeq" id="WP_263608054.1">
    <property type="nucleotide sequence ID" value="NZ_JAOVQM010000002.1"/>
</dbReference>
<keyword evidence="2" id="KW-0597">Phosphoprotein</keyword>
<gene>
    <name evidence="6" type="ORF">N7548_03565</name>
</gene>
<name>A0ABT2Y597_9MOLU</name>
<protein>
    <submittedName>
        <fullName evidence="6">Response regulator transcription factor</fullName>
    </submittedName>
</protein>
<dbReference type="SMART" id="SM00862">
    <property type="entry name" value="Trans_reg_C"/>
    <property type="match status" value="1"/>
</dbReference>
<feature type="modified residue" description="4-aspartylphosphate" evidence="2">
    <location>
        <position position="53"/>
    </location>
</feature>
<keyword evidence="7" id="KW-1185">Reference proteome</keyword>
<organism evidence="6 7">
    <name type="scientific">Paracholeplasma manati</name>
    <dbReference type="NCBI Taxonomy" id="591373"/>
    <lineage>
        <taxon>Bacteria</taxon>
        <taxon>Bacillati</taxon>
        <taxon>Mycoplasmatota</taxon>
        <taxon>Mollicutes</taxon>
        <taxon>Acholeplasmatales</taxon>
        <taxon>Acholeplasmataceae</taxon>
        <taxon>Paracholeplasma</taxon>
    </lineage>
</organism>
<dbReference type="SMART" id="SM00448">
    <property type="entry name" value="REC"/>
    <property type="match status" value="1"/>
</dbReference>
<sequence>MQILVVEDEKHLNDLLHDYLIDAYPNAKITQIYDGLDALNSIQNQVFDLVLLDVMLPHVGGFEIGKAIRKQSSVPILMLSALSDEENQLKGYALGIDDYISKPYSPKIVLKKIEAVLARYQKETPETLSNYGIIQYNFEQYKILVDQVPIELNKKEWELFSLFIQNIGRVYTREDLLNLVWGYDYFGYDRTVDTHIKRLRQKLGNAADYIKTVYKSGYKFEK</sequence>
<feature type="domain" description="Response regulatory" evidence="4">
    <location>
        <begin position="2"/>
        <end position="117"/>
    </location>
</feature>
<dbReference type="InterPro" id="IPR036388">
    <property type="entry name" value="WH-like_DNA-bd_sf"/>
</dbReference>
<feature type="domain" description="OmpR/PhoB-type" evidence="5">
    <location>
        <begin position="125"/>
        <end position="222"/>
    </location>
</feature>
<evidence type="ECO:0000256" key="1">
    <source>
        <dbReference type="ARBA" id="ARBA00023125"/>
    </source>
</evidence>
<dbReference type="Proteomes" id="UP001177160">
    <property type="component" value="Unassembled WGS sequence"/>
</dbReference>
<dbReference type="PROSITE" id="PS51755">
    <property type="entry name" value="OMPR_PHOB"/>
    <property type="match status" value="1"/>
</dbReference>
<evidence type="ECO:0000256" key="3">
    <source>
        <dbReference type="PROSITE-ProRule" id="PRU01091"/>
    </source>
</evidence>
<dbReference type="InterPro" id="IPR001789">
    <property type="entry name" value="Sig_transdc_resp-reg_receiver"/>
</dbReference>
<dbReference type="CDD" id="cd17574">
    <property type="entry name" value="REC_OmpR"/>
    <property type="match status" value="1"/>
</dbReference>
<evidence type="ECO:0000313" key="7">
    <source>
        <dbReference type="Proteomes" id="UP001177160"/>
    </source>
</evidence>
<dbReference type="InterPro" id="IPR039420">
    <property type="entry name" value="WalR-like"/>
</dbReference>
<dbReference type="PANTHER" id="PTHR48111:SF32">
    <property type="entry name" value="STAGE 0 SPORULATION PROTEIN A HOMOLOG"/>
    <property type="match status" value="1"/>
</dbReference>
<dbReference type="PANTHER" id="PTHR48111">
    <property type="entry name" value="REGULATOR OF RPOS"/>
    <property type="match status" value="1"/>
</dbReference>
<dbReference type="Pfam" id="PF00072">
    <property type="entry name" value="Response_reg"/>
    <property type="match status" value="1"/>
</dbReference>
<dbReference type="EMBL" id="JAOVQM010000002">
    <property type="protein sequence ID" value="MCV2231901.1"/>
    <property type="molecule type" value="Genomic_DNA"/>
</dbReference>
<dbReference type="Gene3D" id="1.10.10.10">
    <property type="entry name" value="Winged helix-like DNA-binding domain superfamily/Winged helix DNA-binding domain"/>
    <property type="match status" value="1"/>
</dbReference>